<evidence type="ECO:0000313" key="3">
    <source>
        <dbReference type="EMBL" id="CCW34830.1"/>
    </source>
</evidence>
<dbReference type="KEGG" id="ccz:CCALI_01008"/>
<dbReference type="PATRIC" id="fig|1303518.3.peg.1021"/>
<keyword evidence="1" id="KW-0472">Membrane</keyword>
<feature type="transmembrane region" description="Helical" evidence="1">
    <location>
        <begin position="605"/>
        <end position="624"/>
    </location>
</feature>
<dbReference type="STRING" id="454171.CP488_00148"/>
<keyword evidence="4" id="KW-1185">Reference proteome</keyword>
<keyword evidence="3" id="KW-0647">Proteasome</keyword>
<reference evidence="4" key="1">
    <citation type="submission" date="2013-03" db="EMBL/GenBank/DDBJ databases">
        <title>Genome sequence of Chthonomonas calidirosea, the first sequenced genome from the Armatimonadetes phylum (formally candidate division OP10).</title>
        <authorList>
            <person name="Lee K.C.Y."/>
            <person name="Morgan X.C."/>
            <person name="Dunfield P.F."/>
            <person name="Tamas I."/>
            <person name="Houghton K.M."/>
            <person name="Vyssotski M."/>
            <person name="Ryan J.L.J."/>
            <person name="Lagutin K."/>
            <person name="McDonald I.R."/>
            <person name="Stott M.B."/>
        </authorList>
    </citation>
    <scope>NUCLEOTIDE SEQUENCE [LARGE SCALE GENOMIC DNA]</scope>
    <source>
        <strain evidence="4">DSM 23976 / ICMP 18418 / T49</strain>
    </source>
</reference>
<dbReference type="Pfam" id="PF13519">
    <property type="entry name" value="VWA_2"/>
    <property type="match status" value="1"/>
</dbReference>
<dbReference type="InterPro" id="IPR024163">
    <property type="entry name" value="Aerotolerance_reg_N"/>
</dbReference>
<feature type="domain" description="VWFA" evidence="2">
    <location>
        <begin position="90"/>
        <end position="262"/>
    </location>
</feature>
<dbReference type="EMBL" id="HF951689">
    <property type="protein sequence ID" value="CCW34830.1"/>
    <property type="molecule type" value="Genomic_DNA"/>
</dbReference>
<gene>
    <name evidence="3" type="ORF">CCALI_01008</name>
</gene>
<evidence type="ECO:0000256" key="1">
    <source>
        <dbReference type="SAM" id="Phobius"/>
    </source>
</evidence>
<dbReference type="InterPro" id="IPR036465">
    <property type="entry name" value="vWFA_dom_sf"/>
</dbReference>
<dbReference type="OrthoDB" id="9780136at2"/>
<sequence length="633" mass="69236">MHLLSPWSLLWLPLIWGAIILLYILKLRRKDVEVSSLYLWQQVIRDVQANAPFQKLRYNPLLLMQLLIALLLILALSQPVLRLLTRGGRTLVLVVDTGVTMRATDGSPTRLDQAKEVAYRLISQLRPGDRMIVIAAGSSPQALTGFTDNRTELRRAIGTLQASEAPPDMHTALQLASELAQTTGNGGLIELVTDGCFSHMDTASLSLGNNIGLRAYIVGKSDDNVGIVAFDYRRLVGYQHGLEVLASTQNFSSHPRKFIEELYAGKQLVDAREISLGPGATHTDTYAMQEPPGALPLKFHLDVKDDLSTDNTAYLVLAPKRIFKVLLTGAENIFLENALEVDPDLQVDVSPNYPGDAVAQKYDVVIFYNAAPKTLPPGHYLFIHCSGDRSPAQLTGATASVETVDWQHTDPVMRYVDLTNQRFDDVLLSTPKPWAREVVTGDSGPLIVEGEDGPTRSLFFAFDPDQSRLPLSVAFPILISESVRWLATGEATEGLPSRAGQPVTLAAAPGATSVLVRLPDGSARRVGLGPDGRALFNDTDQCGFYSVTSGYPVGIGGRTANDRGLFAISLNNPEASNIAPVKKLPFEAPNPQAERGKPVVVLHPFLPWLVLLALIALGFEWYLFHRRPFFVRG</sequence>
<accession>S0ETI8</accession>
<keyword evidence="1" id="KW-1133">Transmembrane helix</keyword>
<dbReference type="SUPFAM" id="SSF53300">
    <property type="entry name" value="vWA-like"/>
    <property type="match status" value="1"/>
</dbReference>
<proteinExistence type="predicted"/>
<dbReference type="AlphaFoldDB" id="S0ETI8"/>
<dbReference type="RefSeq" id="WP_016482380.1">
    <property type="nucleotide sequence ID" value="NC_021487.1"/>
</dbReference>
<dbReference type="InParanoid" id="S0ETI8"/>
<dbReference type="Gene3D" id="3.40.50.410">
    <property type="entry name" value="von Willebrand factor, type A domain"/>
    <property type="match status" value="1"/>
</dbReference>
<dbReference type="PANTHER" id="PTHR37464:SF1">
    <property type="entry name" value="BLL2463 PROTEIN"/>
    <property type="match status" value="1"/>
</dbReference>
<dbReference type="HOGENOM" id="CLU_026368_1_0_0"/>
<name>S0ETI8_CHTCT</name>
<evidence type="ECO:0000313" key="4">
    <source>
        <dbReference type="Proteomes" id="UP000014227"/>
    </source>
</evidence>
<dbReference type="Pfam" id="PF07584">
    <property type="entry name" value="BatA"/>
    <property type="match status" value="1"/>
</dbReference>
<dbReference type="PANTHER" id="PTHR37464">
    <property type="entry name" value="BLL2463 PROTEIN"/>
    <property type="match status" value="1"/>
</dbReference>
<dbReference type="Proteomes" id="UP000014227">
    <property type="component" value="Chromosome I"/>
</dbReference>
<protein>
    <submittedName>
        <fullName evidence="3">26S proteasome regulatory complex, subunit RPN10/PSMD4</fullName>
    </submittedName>
</protein>
<keyword evidence="1" id="KW-0812">Transmembrane</keyword>
<dbReference type="PROSITE" id="PS50234">
    <property type="entry name" value="VWFA"/>
    <property type="match status" value="1"/>
</dbReference>
<dbReference type="eggNOG" id="COG2304">
    <property type="taxonomic scope" value="Bacteria"/>
</dbReference>
<feature type="transmembrane region" description="Helical" evidence="1">
    <location>
        <begin position="61"/>
        <end position="81"/>
    </location>
</feature>
<dbReference type="InterPro" id="IPR002035">
    <property type="entry name" value="VWF_A"/>
</dbReference>
<dbReference type="SMART" id="SM00327">
    <property type="entry name" value="VWA"/>
    <property type="match status" value="1"/>
</dbReference>
<evidence type="ECO:0000259" key="2">
    <source>
        <dbReference type="PROSITE" id="PS50234"/>
    </source>
</evidence>
<dbReference type="GO" id="GO:0000502">
    <property type="term" value="C:proteasome complex"/>
    <property type="evidence" value="ECO:0007669"/>
    <property type="project" value="UniProtKB-KW"/>
</dbReference>
<feature type="transmembrane region" description="Helical" evidence="1">
    <location>
        <begin position="6"/>
        <end position="25"/>
    </location>
</feature>
<organism evidence="3 4">
    <name type="scientific">Chthonomonas calidirosea (strain DSM 23976 / ICMP 18418 / T49)</name>
    <dbReference type="NCBI Taxonomy" id="1303518"/>
    <lineage>
        <taxon>Bacteria</taxon>
        <taxon>Bacillati</taxon>
        <taxon>Armatimonadota</taxon>
        <taxon>Chthonomonadia</taxon>
        <taxon>Chthonomonadales</taxon>
        <taxon>Chthonomonadaceae</taxon>
        <taxon>Chthonomonas</taxon>
    </lineage>
</organism>